<evidence type="ECO:0000313" key="9">
    <source>
        <dbReference type="Proteomes" id="UP000799444"/>
    </source>
</evidence>
<evidence type="ECO:0000256" key="3">
    <source>
        <dbReference type="ARBA" id="ARBA00022670"/>
    </source>
</evidence>
<keyword evidence="5" id="KW-0325">Glycoprotein</keyword>
<dbReference type="GO" id="GO:0004185">
    <property type="term" value="F:serine-type carboxypeptidase activity"/>
    <property type="evidence" value="ECO:0007669"/>
    <property type="project" value="UniProtKB-UniRule"/>
</dbReference>
<dbReference type="GO" id="GO:0000324">
    <property type="term" value="C:fungal-type vacuole"/>
    <property type="evidence" value="ECO:0007669"/>
    <property type="project" value="TreeGrafter"/>
</dbReference>
<feature type="chain" id="PRO_5040545175" description="Carboxypeptidase" evidence="6">
    <location>
        <begin position="21"/>
        <end position="716"/>
    </location>
</feature>
<keyword evidence="4 6" id="KW-0378">Hydrolase</keyword>
<dbReference type="Proteomes" id="UP000799444">
    <property type="component" value="Unassembled WGS sequence"/>
</dbReference>
<proteinExistence type="inferred from homology"/>
<dbReference type="InterPro" id="IPR033124">
    <property type="entry name" value="Ser_caboxypep_his_AS"/>
</dbReference>
<evidence type="ECO:0000256" key="1">
    <source>
        <dbReference type="ARBA" id="ARBA00009431"/>
    </source>
</evidence>
<evidence type="ECO:0000256" key="6">
    <source>
        <dbReference type="RuleBase" id="RU361156"/>
    </source>
</evidence>
<keyword evidence="6" id="KW-0732">Signal</keyword>
<dbReference type="PROSITE" id="PS00131">
    <property type="entry name" value="CARBOXYPEPT_SER_SER"/>
    <property type="match status" value="1"/>
</dbReference>
<dbReference type="EMBL" id="ML996103">
    <property type="protein sequence ID" value="KAF2739603.1"/>
    <property type="molecule type" value="Genomic_DNA"/>
</dbReference>
<evidence type="ECO:0000256" key="4">
    <source>
        <dbReference type="ARBA" id="ARBA00022801"/>
    </source>
</evidence>
<dbReference type="InterPro" id="IPR018202">
    <property type="entry name" value="Ser_caboxypep_ser_AS"/>
</dbReference>
<name>A0A9P4V7T5_9PLEO</name>
<sequence>MFQLLSVILTATLALSGAHAQQYPPPTTYDAVIESPINPNITISYKTPEPGTCTTAFSKQKQYSGYVHLPPGTLDGYAQNYTINTFFWFFEARENAEAAPLTIWLNGGPGSSSMIGLFLEAGPCGVVQLSDGSFGTQTNMWGWDRSSNVLFIDQPTQTGFSYDKAENKSYSLVADEYFPPGPVPYNTPPWSFLNGTFATGDVYNTQNTSLIAANAAWHFMQGFLSAFPQYNPGTRPNSTVTEPTGVNLFAESYGGRYGPAFADTFETQNTRRLNGQLPKNSTLEIKLDSISIINGMVDVLIQAPAYPKFAAGNTYGIEMINQVVELNSLRASSSVGGCEDLIHRCRDSMRVNDPLGEGDNEYTNALCAYSGTICDDQLQQVLRNYTNRNVYDIRFENPVAFPGAYLEYLSNADVLRSIGAQVNYTQSSNDVLEAFRLTGDVIRGTQIESLAKLLASGIRVAFIYGDADWICNWFGGESVSLALADLVPAYSSAFPAAGYADIIANSTYVGGQVRQFGNLSFSRVYDAGHMAPFYQPETAFTVFTRIIQGKDIGTGKDADLSTFGTQGSANSTHKNKVPEQEESTCWIRAFATTCDLGEISQIRAGVGVVKHGIWYEKDSDYTPLPSSSIDAGKPGKPTSAPGVETPTGTASMPLTGAYTATGTPKPTSGASSLRFGMRRRNIPPFLDDKPYGRRDAGLSMVVWLVPVAVVGGGIVL</sequence>
<dbReference type="PROSITE" id="PS00560">
    <property type="entry name" value="CARBOXYPEPT_SER_HIS"/>
    <property type="match status" value="1"/>
</dbReference>
<dbReference type="PANTHER" id="PTHR11802:SF404">
    <property type="entry name" value="CARBOXYPEPTIDASE"/>
    <property type="match status" value="1"/>
</dbReference>
<dbReference type="PRINTS" id="PR00724">
    <property type="entry name" value="CRBOXYPTASEC"/>
</dbReference>
<dbReference type="PANTHER" id="PTHR11802">
    <property type="entry name" value="SERINE PROTEASE FAMILY S10 SERINE CARBOXYPEPTIDASE"/>
    <property type="match status" value="1"/>
</dbReference>
<dbReference type="InterPro" id="IPR001563">
    <property type="entry name" value="Peptidase_S10"/>
</dbReference>
<dbReference type="Gene3D" id="3.40.50.1820">
    <property type="entry name" value="alpha/beta hydrolase"/>
    <property type="match status" value="1"/>
</dbReference>
<comment type="similarity">
    <text evidence="1 6">Belongs to the peptidase S10 family.</text>
</comment>
<dbReference type="Pfam" id="PF00450">
    <property type="entry name" value="Peptidase_S10"/>
    <property type="match status" value="1"/>
</dbReference>
<keyword evidence="2 6" id="KW-0121">Carboxypeptidase</keyword>
<reference evidence="8" key="1">
    <citation type="journal article" date="2020" name="Stud. Mycol.">
        <title>101 Dothideomycetes genomes: a test case for predicting lifestyles and emergence of pathogens.</title>
        <authorList>
            <person name="Haridas S."/>
            <person name="Albert R."/>
            <person name="Binder M."/>
            <person name="Bloem J."/>
            <person name="Labutti K."/>
            <person name="Salamov A."/>
            <person name="Andreopoulos B."/>
            <person name="Baker S."/>
            <person name="Barry K."/>
            <person name="Bills G."/>
            <person name="Bluhm B."/>
            <person name="Cannon C."/>
            <person name="Castanera R."/>
            <person name="Culley D."/>
            <person name="Daum C."/>
            <person name="Ezra D."/>
            <person name="Gonzalez J."/>
            <person name="Henrissat B."/>
            <person name="Kuo A."/>
            <person name="Liang C."/>
            <person name="Lipzen A."/>
            <person name="Lutzoni F."/>
            <person name="Magnuson J."/>
            <person name="Mondo S."/>
            <person name="Nolan M."/>
            <person name="Ohm R."/>
            <person name="Pangilinan J."/>
            <person name="Park H.-J."/>
            <person name="Ramirez L."/>
            <person name="Alfaro M."/>
            <person name="Sun H."/>
            <person name="Tritt A."/>
            <person name="Yoshinaga Y."/>
            <person name="Zwiers L.-H."/>
            <person name="Turgeon B."/>
            <person name="Goodwin S."/>
            <person name="Spatafora J."/>
            <person name="Crous P."/>
            <person name="Grigoriev I."/>
        </authorList>
    </citation>
    <scope>NUCLEOTIDE SEQUENCE</scope>
    <source>
        <strain evidence="8">CBS 125425</strain>
    </source>
</reference>
<keyword evidence="9" id="KW-1185">Reference proteome</keyword>
<evidence type="ECO:0000256" key="2">
    <source>
        <dbReference type="ARBA" id="ARBA00022645"/>
    </source>
</evidence>
<protein>
    <recommendedName>
        <fullName evidence="6">Carboxypeptidase</fullName>
        <ecNumber evidence="6">3.4.16.-</ecNumber>
    </recommendedName>
</protein>
<comment type="caution">
    <text evidence="8">The sequence shown here is derived from an EMBL/GenBank/DDBJ whole genome shotgun (WGS) entry which is preliminary data.</text>
</comment>
<evidence type="ECO:0000256" key="5">
    <source>
        <dbReference type="ARBA" id="ARBA00023180"/>
    </source>
</evidence>
<accession>A0A9P4V7T5</accession>
<evidence type="ECO:0000313" key="8">
    <source>
        <dbReference type="EMBL" id="KAF2739603.1"/>
    </source>
</evidence>
<feature type="region of interest" description="Disordered" evidence="7">
    <location>
        <begin position="625"/>
        <end position="673"/>
    </location>
</feature>
<organism evidence="8 9">
    <name type="scientific">Polyplosphaeria fusca</name>
    <dbReference type="NCBI Taxonomy" id="682080"/>
    <lineage>
        <taxon>Eukaryota</taxon>
        <taxon>Fungi</taxon>
        <taxon>Dikarya</taxon>
        <taxon>Ascomycota</taxon>
        <taxon>Pezizomycotina</taxon>
        <taxon>Dothideomycetes</taxon>
        <taxon>Pleosporomycetidae</taxon>
        <taxon>Pleosporales</taxon>
        <taxon>Tetraplosphaeriaceae</taxon>
        <taxon>Polyplosphaeria</taxon>
    </lineage>
</organism>
<gene>
    <name evidence="8" type="ORF">EJ04DRAFT_284977</name>
</gene>
<keyword evidence="3 6" id="KW-0645">Protease</keyword>
<evidence type="ECO:0000256" key="7">
    <source>
        <dbReference type="SAM" id="MobiDB-lite"/>
    </source>
</evidence>
<dbReference type="EC" id="3.4.16.-" evidence="6"/>
<dbReference type="GO" id="GO:0006508">
    <property type="term" value="P:proteolysis"/>
    <property type="evidence" value="ECO:0007669"/>
    <property type="project" value="UniProtKB-KW"/>
</dbReference>
<dbReference type="AlphaFoldDB" id="A0A9P4V7T5"/>
<dbReference type="SUPFAM" id="SSF53474">
    <property type="entry name" value="alpha/beta-Hydrolases"/>
    <property type="match status" value="1"/>
</dbReference>
<feature type="signal peptide" evidence="6">
    <location>
        <begin position="1"/>
        <end position="20"/>
    </location>
</feature>
<dbReference type="InterPro" id="IPR029058">
    <property type="entry name" value="AB_hydrolase_fold"/>
</dbReference>
<dbReference type="OrthoDB" id="443318at2759"/>
<feature type="compositionally biased region" description="Polar residues" evidence="7">
    <location>
        <begin position="646"/>
        <end position="671"/>
    </location>
</feature>